<sequence>MISWIQITFQKHFRSIFAILLAVTIISFIMTIGATPGIGNGESRVASKKFYDLNLASADGQQELMGDAGVSALFQIGYGLDNDQLQPFALQRYASLYIANKLHIPAPTKTELADYIKTLRVFQNQDGEFDPVTYNRFRDSLKGNPRLSEATVSRVLSDDYRVDQIRKLMAGPGYVMPSDVAEQLTRAGTTWSIDVATIDYASFKPSINPTDAEIARYFSDNAFRYQIPPRFSGYSVDFPAANYLDKVKITTADLKAFYNENPARFTPPAAKPGSKAITIGFDAVKDQVEAAFRQDRARLLAQNAAADLTVFLYDNKATAAEIPALLKQRGDTTHPLTPFARNEACPEFPGNVDVTTEAFRLGPDRLYSDALATKTGATVIFWDKTIPSRQPLLAEVRDKVVADYVESQRHREFIDLGNRIKSALQARITQGMTFDAAVHALAQSDGVKIEAKTIPPFTLSQPPRDLDYSIFGTLQQLNKGQVSSMTVAGGKGTIVYAADKKLPVIATSNPMYDSIDSQLAMVAANGTAASVMNELVERQLGNTPMP</sequence>
<evidence type="ECO:0000256" key="1">
    <source>
        <dbReference type="ARBA" id="ARBA00004236"/>
    </source>
</evidence>
<dbReference type="PANTHER" id="PTHR47529">
    <property type="entry name" value="PEPTIDYL-PROLYL CIS-TRANS ISOMERASE D"/>
    <property type="match status" value="1"/>
</dbReference>
<feature type="domain" description="PpiC" evidence="6">
    <location>
        <begin position="249"/>
        <end position="398"/>
    </location>
</feature>
<feature type="transmembrane region" description="Helical" evidence="5">
    <location>
        <begin position="12"/>
        <end position="34"/>
    </location>
</feature>
<dbReference type="InterPro" id="IPR000297">
    <property type="entry name" value="PPIase_PpiC"/>
</dbReference>
<protein>
    <submittedName>
        <fullName evidence="7">Periplasmic folding chaperone</fullName>
    </submittedName>
</protein>
<gene>
    <name evidence="7" type="ORF">GALL_138550</name>
</gene>
<proteinExistence type="predicted"/>
<evidence type="ECO:0000256" key="2">
    <source>
        <dbReference type="ARBA" id="ARBA00022475"/>
    </source>
</evidence>
<dbReference type="AlphaFoldDB" id="A0A1J5SR56"/>
<evidence type="ECO:0000313" key="7">
    <source>
        <dbReference type="EMBL" id="OIR04124.1"/>
    </source>
</evidence>
<dbReference type="GO" id="GO:0003755">
    <property type="term" value="F:peptidyl-prolyl cis-trans isomerase activity"/>
    <property type="evidence" value="ECO:0007669"/>
    <property type="project" value="InterPro"/>
</dbReference>
<keyword evidence="4" id="KW-0143">Chaperone</keyword>
<evidence type="ECO:0000256" key="3">
    <source>
        <dbReference type="ARBA" id="ARBA00023136"/>
    </source>
</evidence>
<organism evidence="7">
    <name type="scientific">mine drainage metagenome</name>
    <dbReference type="NCBI Taxonomy" id="410659"/>
    <lineage>
        <taxon>unclassified sequences</taxon>
        <taxon>metagenomes</taxon>
        <taxon>ecological metagenomes</taxon>
    </lineage>
</organism>
<dbReference type="EMBL" id="MLJW01000060">
    <property type="protein sequence ID" value="OIR04124.1"/>
    <property type="molecule type" value="Genomic_DNA"/>
</dbReference>
<evidence type="ECO:0000256" key="4">
    <source>
        <dbReference type="ARBA" id="ARBA00023186"/>
    </source>
</evidence>
<comment type="caution">
    <text evidence="7">The sequence shown here is derived from an EMBL/GenBank/DDBJ whole genome shotgun (WGS) entry which is preliminary data.</text>
</comment>
<dbReference type="PANTHER" id="PTHR47529:SF1">
    <property type="entry name" value="PERIPLASMIC CHAPERONE PPID"/>
    <property type="match status" value="1"/>
</dbReference>
<keyword evidence="5" id="KW-0812">Transmembrane</keyword>
<keyword evidence="3 5" id="KW-0472">Membrane</keyword>
<accession>A0A1J5SR56</accession>
<dbReference type="InterPro" id="IPR052029">
    <property type="entry name" value="PpiD_chaperone"/>
</dbReference>
<dbReference type="GO" id="GO:0005886">
    <property type="term" value="C:plasma membrane"/>
    <property type="evidence" value="ECO:0007669"/>
    <property type="project" value="UniProtKB-SubCell"/>
</dbReference>
<dbReference type="Pfam" id="PF13145">
    <property type="entry name" value="Rotamase_2"/>
    <property type="match status" value="1"/>
</dbReference>
<evidence type="ECO:0000259" key="6">
    <source>
        <dbReference type="Pfam" id="PF13145"/>
    </source>
</evidence>
<evidence type="ECO:0000256" key="5">
    <source>
        <dbReference type="SAM" id="Phobius"/>
    </source>
</evidence>
<comment type="subcellular location">
    <subcellularLocation>
        <location evidence="1">Cell membrane</location>
    </subcellularLocation>
</comment>
<keyword evidence="2" id="KW-1003">Cell membrane</keyword>
<keyword evidence="5" id="KW-1133">Transmembrane helix</keyword>
<name>A0A1J5SR56_9ZZZZ</name>
<reference evidence="7" key="1">
    <citation type="submission" date="2016-10" db="EMBL/GenBank/DDBJ databases">
        <title>Sequence of Gallionella enrichment culture.</title>
        <authorList>
            <person name="Poehlein A."/>
            <person name="Muehling M."/>
            <person name="Daniel R."/>
        </authorList>
    </citation>
    <scope>NUCLEOTIDE SEQUENCE</scope>
</reference>